<reference evidence="9 10" key="1">
    <citation type="submission" date="2014-08" db="EMBL/GenBank/DDBJ databases">
        <authorList>
            <person name="Chen Y.-H."/>
        </authorList>
    </citation>
    <scope>NUCLEOTIDE SEQUENCE [LARGE SCALE GENOMIC DNA]</scope>
</reference>
<comment type="cofactor">
    <cofactor evidence="1">
        <name>Mg(2+)</name>
        <dbReference type="ChEBI" id="CHEBI:18420"/>
    </cofactor>
</comment>
<evidence type="ECO:0000259" key="8">
    <source>
        <dbReference type="Pfam" id="PF01850"/>
    </source>
</evidence>
<dbReference type="EMBL" id="CCRH01000001">
    <property type="protein sequence ID" value="CDZ31318.1"/>
    <property type="molecule type" value="Genomic_DNA"/>
</dbReference>
<evidence type="ECO:0000256" key="5">
    <source>
        <dbReference type="ARBA" id="ARBA00022801"/>
    </source>
</evidence>
<evidence type="ECO:0000313" key="9">
    <source>
        <dbReference type="EMBL" id="CDZ31318.1"/>
    </source>
</evidence>
<evidence type="ECO:0000256" key="1">
    <source>
        <dbReference type="ARBA" id="ARBA00001946"/>
    </source>
</evidence>
<dbReference type="Proteomes" id="UP000046176">
    <property type="component" value="Unassembled WGS sequence"/>
</dbReference>
<dbReference type="GO" id="GO:0004518">
    <property type="term" value="F:nuclease activity"/>
    <property type="evidence" value="ECO:0007669"/>
    <property type="project" value="UniProtKB-KW"/>
</dbReference>
<dbReference type="InterPro" id="IPR050556">
    <property type="entry name" value="Type_II_TA_system_RNase"/>
</dbReference>
<protein>
    <submittedName>
        <fullName evidence="9">Probable ribonuclease VapC 2</fullName>
    </submittedName>
</protein>
<evidence type="ECO:0000313" key="10">
    <source>
        <dbReference type="Proteomes" id="UP000046176"/>
    </source>
</evidence>
<dbReference type="RefSeq" id="WP_245282674.1">
    <property type="nucleotide sequence ID" value="NZ_CCRH01000001.1"/>
</dbReference>
<organism evidence="9 10">
    <name type="scientific">Neorhizobium galegae bv. officinalis</name>
    <dbReference type="NCBI Taxonomy" id="323656"/>
    <lineage>
        <taxon>Bacteria</taxon>
        <taxon>Pseudomonadati</taxon>
        <taxon>Pseudomonadota</taxon>
        <taxon>Alphaproteobacteria</taxon>
        <taxon>Hyphomicrobiales</taxon>
        <taxon>Rhizobiaceae</taxon>
        <taxon>Rhizobium/Agrobacterium group</taxon>
        <taxon>Neorhizobium</taxon>
    </lineage>
</organism>
<keyword evidence="5" id="KW-0378">Hydrolase</keyword>
<evidence type="ECO:0000256" key="6">
    <source>
        <dbReference type="ARBA" id="ARBA00022842"/>
    </source>
</evidence>
<dbReference type="GO" id="GO:0046872">
    <property type="term" value="F:metal ion binding"/>
    <property type="evidence" value="ECO:0007669"/>
    <property type="project" value="UniProtKB-KW"/>
</dbReference>
<sequence length="140" mass="15430">MVSDSAVLDTNIIVDYLNSVSEGREEFERYENPSISIVTWMEVLVGVPSHLAAATREFLNALNIIALDDAVAERAVSLRQKHKMKLPDAIILASADIHSMLLVTRNTKDFPANLPEFAYLTFCATDHRSLAIARGLTQGS</sequence>
<dbReference type="PANTHER" id="PTHR33653">
    <property type="entry name" value="RIBONUCLEASE VAPC2"/>
    <property type="match status" value="1"/>
</dbReference>
<dbReference type="GO" id="GO:0016787">
    <property type="term" value="F:hydrolase activity"/>
    <property type="evidence" value="ECO:0007669"/>
    <property type="project" value="UniProtKB-KW"/>
</dbReference>
<accession>A0A0T7F8E2</accession>
<dbReference type="InterPro" id="IPR002716">
    <property type="entry name" value="PIN_dom"/>
</dbReference>
<comment type="similarity">
    <text evidence="7">Belongs to the PINc/VapC protein family.</text>
</comment>
<keyword evidence="4" id="KW-0479">Metal-binding</keyword>
<feature type="domain" description="PIN" evidence="8">
    <location>
        <begin position="7"/>
        <end position="108"/>
    </location>
</feature>
<keyword evidence="6" id="KW-0460">Magnesium</keyword>
<keyword evidence="2" id="KW-1277">Toxin-antitoxin system</keyword>
<dbReference type="SUPFAM" id="SSF88723">
    <property type="entry name" value="PIN domain-like"/>
    <property type="match status" value="1"/>
</dbReference>
<evidence type="ECO:0000256" key="7">
    <source>
        <dbReference type="ARBA" id="ARBA00038093"/>
    </source>
</evidence>
<dbReference type="CDD" id="cd18737">
    <property type="entry name" value="PIN_VapC4-5_FitB-like"/>
    <property type="match status" value="1"/>
</dbReference>
<proteinExistence type="inferred from homology"/>
<evidence type="ECO:0000256" key="3">
    <source>
        <dbReference type="ARBA" id="ARBA00022722"/>
    </source>
</evidence>
<gene>
    <name evidence="9" type="ORF">NGAL_HAMBI1145_00790</name>
</gene>
<dbReference type="InterPro" id="IPR029060">
    <property type="entry name" value="PIN-like_dom_sf"/>
</dbReference>
<evidence type="ECO:0000256" key="4">
    <source>
        <dbReference type="ARBA" id="ARBA00022723"/>
    </source>
</evidence>
<dbReference type="AlphaFoldDB" id="A0A0T7F8E2"/>
<name>A0A0T7F8E2_NEOGA</name>
<dbReference type="Pfam" id="PF01850">
    <property type="entry name" value="PIN"/>
    <property type="match status" value="1"/>
</dbReference>
<evidence type="ECO:0000256" key="2">
    <source>
        <dbReference type="ARBA" id="ARBA00022649"/>
    </source>
</evidence>
<dbReference type="PANTHER" id="PTHR33653:SF1">
    <property type="entry name" value="RIBONUCLEASE VAPC2"/>
    <property type="match status" value="1"/>
</dbReference>
<keyword evidence="3" id="KW-0540">Nuclease</keyword>
<dbReference type="Gene3D" id="3.40.50.1010">
    <property type="entry name" value="5'-nuclease"/>
    <property type="match status" value="1"/>
</dbReference>